<proteinExistence type="predicted"/>
<name>A0A495IFC9_9MICO</name>
<dbReference type="Proteomes" id="UP000280008">
    <property type="component" value="Unassembled WGS sequence"/>
</dbReference>
<reference evidence="1 2" key="1">
    <citation type="submission" date="2018-10" db="EMBL/GenBank/DDBJ databases">
        <title>Sequencing the genomes of 1000 actinobacteria strains.</title>
        <authorList>
            <person name="Klenk H.-P."/>
        </authorList>
    </citation>
    <scope>NUCLEOTIDE SEQUENCE [LARGE SCALE GENOMIC DNA]</scope>
    <source>
        <strain evidence="1 2">DSM 17894</strain>
    </source>
</reference>
<evidence type="ECO:0000313" key="1">
    <source>
        <dbReference type="EMBL" id="RKR73895.1"/>
    </source>
</evidence>
<sequence length="161" mass="16171">MALGLSLGLAGCGTTHTSPPITGVAHVTGCPSKAANEPSGQSVTSHREDLVSLTPTGAVVCSYSATTPDWVAKSLAAGEAKRLGTLLNQAGSNITPGSASSCPADFGGTVVVYLWSARQTSTVWIHTGGCRVATNGITSREGAYAGSLAAYLHRTVKSPAA</sequence>
<organism evidence="1 2">
    <name type="scientific">Frondihabitans australicus</name>
    <dbReference type="NCBI Taxonomy" id="386892"/>
    <lineage>
        <taxon>Bacteria</taxon>
        <taxon>Bacillati</taxon>
        <taxon>Actinomycetota</taxon>
        <taxon>Actinomycetes</taxon>
        <taxon>Micrococcales</taxon>
        <taxon>Microbacteriaceae</taxon>
        <taxon>Frondihabitans</taxon>
    </lineage>
</organism>
<evidence type="ECO:0000313" key="2">
    <source>
        <dbReference type="Proteomes" id="UP000280008"/>
    </source>
</evidence>
<comment type="caution">
    <text evidence="1">The sequence shown here is derived from an EMBL/GenBank/DDBJ whole genome shotgun (WGS) entry which is preliminary data.</text>
</comment>
<keyword evidence="2" id="KW-1185">Reference proteome</keyword>
<gene>
    <name evidence="1" type="ORF">C8E83_0993</name>
</gene>
<accession>A0A495IFC9</accession>
<dbReference type="AlphaFoldDB" id="A0A495IFC9"/>
<protein>
    <submittedName>
        <fullName evidence="1">Uncharacterized protein</fullName>
    </submittedName>
</protein>
<dbReference type="EMBL" id="RBKS01000001">
    <property type="protein sequence ID" value="RKR73895.1"/>
    <property type="molecule type" value="Genomic_DNA"/>
</dbReference>